<dbReference type="AlphaFoldDB" id="X5ED67"/>
<accession>X5ED67</accession>
<name>X5ED67_9CORY</name>
<protein>
    <submittedName>
        <fullName evidence="2">Putative membrane protein</fullName>
    </submittedName>
</protein>
<feature type="transmembrane region" description="Helical" evidence="1">
    <location>
        <begin position="48"/>
        <end position="67"/>
    </location>
</feature>
<proteinExistence type="predicted"/>
<dbReference type="HOGENOM" id="CLU_2449604_0_0_11"/>
<dbReference type="RefSeq" id="WP_038550320.1">
    <property type="nucleotide sequence ID" value="NZ_CP006842.1"/>
</dbReference>
<evidence type="ECO:0000256" key="1">
    <source>
        <dbReference type="SAM" id="Phobius"/>
    </source>
</evidence>
<reference evidence="2 3" key="1">
    <citation type="journal article" date="2015" name="Int. J. Syst. Evol. Microbiol.">
        <title>Revisiting Corynebacterium glyciniphilum (ex Kubota et al., 1972) sp. nov., nom. rev., isolated from putrefied banana.</title>
        <authorList>
            <person name="Al-Dilaimi A."/>
            <person name="Bednarz H."/>
            <person name="Lomker A."/>
            <person name="Niehaus K."/>
            <person name="Kalinowski J."/>
            <person name="Ruckert C."/>
        </authorList>
    </citation>
    <scope>NUCLEOTIDE SEQUENCE [LARGE SCALE GENOMIC DNA]</scope>
    <source>
        <strain evidence="2">AJ 3170</strain>
    </source>
</reference>
<dbReference type="Proteomes" id="UP000023703">
    <property type="component" value="Chromosome"/>
</dbReference>
<keyword evidence="1" id="KW-0472">Membrane</keyword>
<evidence type="ECO:0000313" key="2">
    <source>
        <dbReference type="EMBL" id="AHW65310.1"/>
    </source>
</evidence>
<sequence length="89" mass="10311">MNYWQYLTTGVKSDDVLYRKSLYNTTFIDGALGVVLAAVMYLVTDGNLVATGAGYLVGFFVMNYVFFRRYRKKRLERDARGERDEFSLL</sequence>
<dbReference type="STRING" id="1404245.CGLY_14370"/>
<keyword evidence="1" id="KW-0812">Transmembrane</keyword>
<dbReference type="KEGG" id="cgy:CGLY_14370"/>
<keyword evidence="3" id="KW-1185">Reference proteome</keyword>
<gene>
    <name evidence="2" type="ORF">CGLY_14370</name>
</gene>
<evidence type="ECO:0000313" key="3">
    <source>
        <dbReference type="Proteomes" id="UP000023703"/>
    </source>
</evidence>
<keyword evidence="1" id="KW-1133">Transmembrane helix</keyword>
<organism evidence="2 3">
    <name type="scientific">Corynebacterium glyciniphilum AJ 3170</name>
    <dbReference type="NCBI Taxonomy" id="1404245"/>
    <lineage>
        <taxon>Bacteria</taxon>
        <taxon>Bacillati</taxon>
        <taxon>Actinomycetota</taxon>
        <taxon>Actinomycetes</taxon>
        <taxon>Mycobacteriales</taxon>
        <taxon>Corynebacteriaceae</taxon>
        <taxon>Corynebacterium</taxon>
    </lineage>
</organism>
<feature type="transmembrane region" description="Helical" evidence="1">
    <location>
        <begin position="21"/>
        <end position="42"/>
    </location>
</feature>
<dbReference type="EMBL" id="CP006842">
    <property type="protein sequence ID" value="AHW65310.1"/>
    <property type="molecule type" value="Genomic_DNA"/>
</dbReference>